<dbReference type="Proteomes" id="UP000249061">
    <property type="component" value="Unassembled WGS sequence"/>
</dbReference>
<comment type="caution">
    <text evidence="1">The sequence shown here is derived from an EMBL/GenBank/DDBJ whole genome shotgun (WGS) entry which is preliminary data.</text>
</comment>
<name>A0A2W5TPZ3_9BACT</name>
<evidence type="ECO:0000313" key="2">
    <source>
        <dbReference type="Proteomes" id="UP000249061"/>
    </source>
</evidence>
<proteinExistence type="predicted"/>
<dbReference type="SUPFAM" id="SSF52833">
    <property type="entry name" value="Thioredoxin-like"/>
    <property type="match status" value="1"/>
</dbReference>
<dbReference type="InterPro" id="IPR008554">
    <property type="entry name" value="Glutaredoxin-like"/>
</dbReference>
<dbReference type="PANTHER" id="PTHR33558:SF1">
    <property type="entry name" value="GLUTAREDOXIN-LIKE PROTEIN C5ORF63 HOMOLOG"/>
    <property type="match status" value="1"/>
</dbReference>
<dbReference type="AlphaFoldDB" id="A0A2W5TPZ3"/>
<protein>
    <submittedName>
        <fullName evidence="1">Thioredoxin family protein</fullName>
    </submittedName>
</protein>
<dbReference type="PANTHER" id="PTHR33558">
    <property type="entry name" value="GLUTAREDOXIN-LIKE PROTEIN C5ORF63 HOMOLOG"/>
    <property type="match status" value="1"/>
</dbReference>
<organism evidence="1 2">
    <name type="scientific">Archangium gephyra</name>
    <dbReference type="NCBI Taxonomy" id="48"/>
    <lineage>
        <taxon>Bacteria</taxon>
        <taxon>Pseudomonadati</taxon>
        <taxon>Myxococcota</taxon>
        <taxon>Myxococcia</taxon>
        <taxon>Myxococcales</taxon>
        <taxon>Cystobacterineae</taxon>
        <taxon>Archangiaceae</taxon>
        <taxon>Archangium</taxon>
    </lineage>
</organism>
<accession>A0A2W5TPZ3</accession>
<sequence length="86" mass="10018">MPTTIHVYRKPGCSLCDEALELLTDVSDHFEFEVQTHNILEDEALFSKYRYRVPVLLIDGIERLELRFDEGQLDTVLRAAKVPIRE</sequence>
<dbReference type="InterPro" id="IPR036249">
    <property type="entry name" value="Thioredoxin-like_sf"/>
</dbReference>
<dbReference type="Gene3D" id="3.40.30.10">
    <property type="entry name" value="Glutaredoxin"/>
    <property type="match status" value="1"/>
</dbReference>
<gene>
    <name evidence="1" type="ORF">DI536_06030</name>
</gene>
<evidence type="ECO:0000313" key="1">
    <source>
        <dbReference type="EMBL" id="PZR16712.1"/>
    </source>
</evidence>
<reference evidence="1 2" key="1">
    <citation type="submission" date="2017-08" db="EMBL/GenBank/DDBJ databases">
        <title>Infants hospitalized years apart are colonized by the same room-sourced microbial strains.</title>
        <authorList>
            <person name="Brooks B."/>
            <person name="Olm M.R."/>
            <person name="Firek B.A."/>
            <person name="Baker R."/>
            <person name="Thomas B.C."/>
            <person name="Morowitz M.J."/>
            <person name="Banfield J.F."/>
        </authorList>
    </citation>
    <scope>NUCLEOTIDE SEQUENCE [LARGE SCALE GENOMIC DNA]</scope>
    <source>
        <strain evidence="1">S2_003_000_R2_14</strain>
    </source>
</reference>
<dbReference type="InterPro" id="IPR052565">
    <property type="entry name" value="Glutaredoxin-like_YDR286C"/>
</dbReference>
<dbReference type="EMBL" id="QFQP01000003">
    <property type="protein sequence ID" value="PZR16712.1"/>
    <property type="molecule type" value="Genomic_DNA"/>
</dbReference>
<dbReference type="Pfam" id="PF05768">
    <property type="entry name" value="Glrx-like"/>
    <property type="match status" value="1"/>
</dbReference>